<dbReference type="AlphaFoldDB" id="A0A975J082"/>
<keyword evidence="1" id="KW-0472">Membrane</keyword>
<name>A0A975J082_9BACT</name>
<proteinExistence type="predicted"/>
<gene>
    <name evidence="2" type="ORF">KBB96_01680</name>
</gene>
<accession>A0A975J082</accession>
<keyword evidence="1" id="KW-1133">Transmembrane helix</keyword>
<keyword evidence="1" id="KW-0812">Transmembrane</keyword>
<protein>
    <submittedName>
        <fullName evidence="2">Uncharacterized protein</fullName>
    </submittedName>
</protein>
<keyword evidence="3" id="KW-1185">Reference proteome</keyword>
<organism evidence="2 3">
    <name type="scientific">Luteolibacter ambystomatis</name>
    <dbReference type="NCBI Taxonomy" id="2824561"/>
    <lineage>
        <taxon>Bacteria</taxon>
        <taxon>Pseudomonadati</taxon>
        <taxon>Verrucomicrobiota</taxon>
        <taxon>Verrucomicrobiia</taxon>
        <taxon>Verrucomicrobiales</taxon>
        <taxon>Verrucomicrobiaceae</taxon>
        <taxon>Luteolibacter</taxon>
    </lineage>
</organism>
<dbReference type="RefSeq" id="WP_211631755.1">
    <property type="nucleotide sequence ID" value="NZ_CP073100.1"/>
</dbReference>
<feature type="transmembrane region" description="Helical" evidence="1">
    <location>
        <begin position="99"/>
        <end position="121"/>
    </location>
</feature>
<evidence type="ECO:0000313" key="2">
    <source>
        <dbReference type="EMBL" id="QUE51616.1"/>
    </source>
</evidence>
<evidence type="ECO:0000256" key="1">
    <source>
        <dbReference type="SAM" id="Phobius"/>
    </source>
</evidence>
<sequence>MVPQVIKLCCQGCGADLEVSEEVRFLTCNYCHSKLEVVRDVTSTHTRVLEKLERATDQIVGNLKVIELQNDLERLDREWESTRQSLLIRGQNGGLYKPSILAAVIGGGAPIIGGIVFATFAGRHTMGWFPLIGIVFSCFGFINLATGLSKASAFQNKQAEYERLREQVVRLIERERGV</sequence>
<dbReference type="Proteomes" id="UP000676169">
    <property type="component" value="Chromosome"/>
</dbReference>
<evidence type="ECO:0000313" key="3">
    <source>
        <dbReference type="Proteomes" id="UP000676169"/>
    </source>
</evidence>
<feature type="transmembrane region" description="Helical" evidence="1">
    <location>
        <begin position="127"/>
        <end position="148"/>
    </location>
</feature>
<reference evidence="2" key="1">
    <citation type="submission" date="2021-04" db="EMBL/GenBank/DDBJ databases">
        <title>Luteolibacter sp. 32A isolated from the skin of an Anderson's salamander (Ambystoma andersonii).</title>
        <authorList>
            <person name="Spergser J."/>
            <person name="Busse H.-J."/>
        </authorList>
    </citation>
    <scope>NUCLEOTIDE SEQUENCE</scope>
    <source>
        <strain evidence="2">32A</strain>
    </source>
</reference>
<dbReference type="KEGG" id="lamb:KBB96_01680"/>
<dbReference type="EMBL" id="CP073100">
    <property type="protein sequence ID" value="QUE51616.1"/>
    <property type="molecule type" value="Genomic_DNA"/>
</dbReference>